<proteinExistence type="inferred from homology"/>
<feature type="binding site" evidence="5">
    <location>
        <position position="131"/>
    </location>
    <ligand>
        <name>N(2)-acetyl-L-ornithine</name>
        <dbReference type="ChEBI" id="CHEBI:57805"/>
    </ligand>
</feature>
<organism evidence="6 7">
    <name type="scientific">Candidatus Methylocalor cossyra</name>
    <dbReference type="NCBI Taxonomy" id="3108543"/>
    <lineage>
        <taxon>Bacteria</taxon>
        <taxon>Pseudomonadati</taxon>
        <taxon>Pseudomonadota</taxon>
        <taxon>Gammaproteobacteria</taxon>
        <taxon>Methylococcales</taxon>
        <taxon>Methylococcaceae</taxon>
        <taxon>Candidatus Methylocalor</taxon>
    </lineage>
</organism>
<dbReference type="InterPro" id="IPR050103">
    <property type="entry name" value="Class-III_PLP-dep_AT"/>
</dbReference>
<evidence type="ECO:0000256" key="4">
    <source>
        <dbReference type="ARBA" id="ARBA00022898"/>
    </source>
</evidence>
<keyword evidence="3 5" id="KW-0808">Transferase</keyword>
<comment type="pathway">
    <text evidence="5">Amino-acid biosynthesis; L-arginine biosynthesis; N(2)-acetyl-L-ornithine from L-glutamate: step 4/4.</text>
</comment>
<reference evidence="6 7" key="1">
    <citation type="submission" date="2024-04" db="EMBL/GenBank/DDBJ databases">
        <authorList>
            <person name="Cremers G."/>
        </authorList>
    </citation>
    <scope>NUCLEOTIDE SEQUENCE [LARGE SCALE GENOMIC DNA]</scope>
    <source>
        <strain evidence="6">MeCH1-AG</strain>
    </source>
</reference>
<dbReference type="NCBIfam" id="TIGR00707">
    <property type="entry name" value="argD"/>
    <property type="match status" value="1"/>
</dbReference>
<dbReference type="SUPFAM" id="SSF53383">
    <property type="entry name" value="PLP-dependent transferases"/>
    <property type="match status" value="1"/>
</dbReference>
<dbReference type="Pfam" id="PF00202">
    <property type="entry name" value="Aminotran_3"/>
    <property type="match status" value="1"/>
</dbReference>
<comment type="similarity">
    <text evidence="5">Belongs to the class-III pyridoxal-phosphate-dependent aminotransferase family. ArgD subfamily.</text>
</comment>
<accession>A0ABM9NGR1</accession>
<keyword evidence="4 5" id="KW-0663">Pyridoxal phosphate</keyword>
<comment type="miscellaneous">
    <text evidence="5">May also have succinyldiaminopimelate aminotransferase activity, thus carrying out the corresponding step in lysine biosynthesis.</text>
</comment>
<feature type="binding site" evidence="5">
    <location>
        <position position="128"/>
    </location>
    <ligand>
        <name>pyridoxal 5'-phosphate</name>
        <dbReference type="ChEBI" id="CHEBI:597326"/>
    </ligand>
</feature>
<evidence type="ECO:0000313" key="7">
    <source>
        <dbReference type="Proteomes" id="UP001497493"/>
    </source>
</evidence>
<feature type="modified residue" description="N6-(pyridoxal phosphate)lysine" evidence="5">
    <location>
        <position position="242"/>
    </location>
</feature>
<feature type="binding site" evidence="5">
    <location>
        <position position="271"/>
    </location>
    <ligand>
        <name>pyridoxal 5'-phosphate</name>
        <dbReference type="ChEBI" id="CHEBI:597326"/>
    </ligand>
</feature>
<gene>
    <name evidence="5 6" type="primary">argD</name>
    <name evidence="6" type="ORF">MECH1_V1_1027</name>
</gene>
<keyword evidence="2 5" id="KW-0028">Amino-acid biosynthesis</keyword>
<dbReference type="RefSeq" id="WP_348759339.1">
    <property type="nucleotide sequence ID" value="NZ_OZ026884.1"/>
</dbReference>
<keyword evidence="1 5" id="KW-0032">Aminotransferase</keyword>
<keyword evidence="7" id="KW-1185">Reference proteome</keyword>
<dbReference type="EC" id="2.6.1.11" evidence="5"/>
<dbReference type="HAMAP" id="MF_01107">
    <property type="entry name" value="ArgD_aminotrans_3"/>
    <property type="match status" value="1"/>
</dbReference>
<dbReference type="InterPro" id="IPR049704">
    <property type="entry name" value="Aminotrans_3_PPA_site"/>
</dbReference>
<dbReference type="NCBIfam" id="NF002325">
    <property type="entry name" value="PRK01278.1"/>
    <property type="match status" value="1"/>
</dbReference>
<comment type="catalytic activity">
    <reaction evidence="5">
        <text>N(2)-acetyl-L-ornithine + 2-oxoglutarate = N-acetyl-L-glutamate 5-semialdehyde + L-glutamate</text>
        <dbReference type="Rhea" id="RHEA:18049"/>
        <dbReference type="ChEBI" id="CHEBI:16810"/>
        <dbReference type="ChEBI" id="CHEBI:29123"/>
        <dbReference type="ChEBI" id="CHEBI:29985"/>
        <dbReference type="ChEBI" id="CHEBI:57805"/>
        <dbReference type="EC" id="2.6.1.11"/>
    </reaction>
</comment>
<dbReference type="InterPro" id="IPR004636">
    <property type="entry name" value="AcOrn/SuccOrn_fam"/>
</dbReference>
<dbReference type="CDD" id="cd00610">
    <property type="entry name" value="OAT_like"/>
    <property type="match status" value="1"/>
</dbReference>
<dbReference type="InterPro" id="IPR015424">
    <property type="entry name" value="PyrdxlP-dep_Trfase"/>
</dbReference>
<comment type="subcellular location">
    <subcellularLocation>
        <location evidence="5">Cytoplasm</location>
    </subcellularLocation>
</comment>
<dbReference type="EMBL" id="OZ026884">
    <property type="protein sequence ID" value="CAL1239803.1"/>
    <property type="molecule type" value="Genomic_DNA"/>
</dbReference>
<dbReference type="GO" id="GO:0003992">
    <property type="term" value="F:N2-acetyl-L-ornithine:2-oxoglutarate 5-aminotransferase activity"/>
    <property type="evidence" value="ECO:0007669"/>
    <property type="project" value="UniProtKB-EC"/>
</dbReference>
<name>A0ABM9NGR1_9GAMM</name>
<sequence>MTDSVMPTYARQPVVFERGEGAWLWDEAGNRYFDAIAGVAVCSLGHAHPAVARALCEQATRLVHTSNLYRIGLQERLAAELCALSGLENAFFCNSGAEANEAALKIARRYGHTRGIAKPVVVVMEGAFHGRTLATLSATGNPRLQEGFEPLVEGFVRIPYGDAEAVAALDDPTVVAVLVEPVQGEGGVRVPPADYLPQLRRICDQRGWLLMLDEVQTGLGRTGAWFAFQHQGSVPDVLTLAKALGNGVPIGACLARGPAAQMLTPGRHASTFGGNPLACRVALTVLETLREYCLVERAAALGQRILSGLRERLADNRHVLAVRGQGLMLGIELDAPCPNGVERALARGLLINVTAERVIRLLPPLILSDEEAAYLVHEVAALIAELTQH</sequence>
<comment type="cofactor">
    <cofactor evidence="5">
        <name>pyridoxal 5'-phosphate</name>
        <dbReference type="ChEBI" id="CHEBI:597326"/>
    </cofactor>
    <text evidence="5">Binds 1 pyridoxal phosphate per subunit.</text>
</comment>
<dbReference type="Gene3D" id="3.90.1150.10">
    <property type="entry name" value="Aspartate Aminotransferase, domain 1"/>
    <property type="match status" value="1"/>
</dbReference>
<feature type="binding site" evidence="5">
    <location>
        <begin position="96"/>
        <end position="97"/>
    </location>
    <ligand>
        <name>pyridoxal 5'-phosphate</name>
        <dbReference type="ChEBI" id="CHEBI:597326"/>
    </ligand>
</feature>
<comment type="subunit">
    <text evidence="5">Homodimer.</text>
</comment>
<dbReference type="PIRSF" id="PIRSF000521">
    <property type="entry name" value="Transaminase_4ab_Lys_Orn"/>
    <property type="match status" value="1"/>
</dbReference>
<evidence type="ECO:0000256" key="1">
    <source>
        <dbReference type="ARBA" id="ARBA00022576"/>
    </source>
</evidence>
<keyword evidence="5" id="KW-0055">Arginine biosynthesis</keyword>
<dbReference type="PROSITE" id="PS00600">
    <property type="entry name" value="AA_TRANSFER_CLASS_3"/>
    <property type="match status" value="1"/>
</dbReference>
<dbReference type="PANTHER" id="PTHR11986:SF79">
    <property type="entry name" value="ACETYLORNITHINE AMINOTRANSFERASE, MITOCHONDRIAL"/>
    <property type="match status" value="1"/>
</dbReference>
<dbReference type="Gene3D" id="3.40.640.10">
    <property type="entry name" value="Type I PLP-dependent aspartate aminotransferase-like (Major domain)"/>
    <property type="match status" value="1"/>
</dbReference>
<feature type="binding site" evidence="5">
    <location>
        <begin position="213"/>
        <end position="216"/>
    </location>
    <ligand>
        <name>pyridoxal 5'-phosphate</name>
        <dbReference type="ChEBI" id="CHEBI:597326"/>
    </ligand>
</feature>
<keyword evidence="5" id="KW-0963">Cytoplasm</keyword>
<evidence type="ECO:0000256" key="3">
    <source>
        <dbReference type="ARBA" id="ARBA00022679"/>
    </source>
</evidence>
<evidence type="ECO:0000256" key="2">
    <source>
        <dbReference type="ARBA" id="ARBA00022605"/>
    </source>
</evidence>
<dbReference type="InterPro" id="IPR015421">
    <property type="entry name" value="PyrdxlP-dep_Trfase_major"/>
</dbReference>
<feature type="binding site" evidence="5">
    <location>
        <position position="270"/>
    </location>
    <ligand>
        <name>N(2)-acetyl-L-ornithine</name>
        <dbReference type="ChEBI" id="CHEBI:57805"/>
    </ligand>
</feature>
<dbReference type="PANTHER" id="PTHR11986">
    <property type="entry name" value="AMINOTRANSFERASE CLASS III"/>
    <property type="match status" value="1"/>
</dbReference>
<evidence type="ECO:0000313" key="6">
    <source>
        <dbReference type="EMBL" id="CAL1239803.1"/>
    </source>
</evidence>
<protein>
    <recommendedName>
        <fullName evidence="5">Acetylornithine aminotransferase</fullName>
        <shortName evidence="5">ACOAT</shortName>
        <ecNumber evidence="5">2.6.1.11</ecNumber>
    </recommendedName>
</protein>
<dbReference type="InterPro" id="IPR015422">
    <property type="entry name" value="PyrdxlP-dep_Trfase_small"/>
</dbReference>
<dbReference type="InterPro" id="IPR005814">
    <property type="entry name" value="Aminotrans_3"/>
</dbReference>
<evidence type="ECO:0000256" key="5">
    <source>
        <dbReference type="HAMAP-Rule" id="MF_01107"/>
    </source>
</evidence>
<dbReference type="Proteomes" id="UP001497493">
    <property type="component" value="Chromosome"/>
</dbReference>